<dbReference type="Gene3D" id="3.90.550.10">
    <property type="entry name" value="Spore Coat Polysaccharide Biosynthesis Protein SpsA, Chain A"/>
    <property type="match status" value="1"/>
</dbReference>
<organism evidence="1 2">
    <name type="scientific">Portibacter lacus</name>
    <dbReference type="NCBI Taxonomy" id="1099794"/>
    <lineage>
        <taxon>Bacteria</taxon>
        <taxon>Pseudomonadati</taxon>
        <taxon>Bacteroidota</taxon>
        <taxon>Saprospiria</taxon>
        <taxon>Saprospirales</taxon>
        <taxon>Haliscomenobacteraceae</taxon>
        <taxon>Portibacter</taxon>
    </lineage>
</organism>
<dbReference type="Proteomes" id="UP001156666">
    <property type="component" value="Unassembled WGS sequence"/>
</dbReference>
<reference evidence="1" key="2">
    <citation type="submission" date="2023-01" db="EMBL/GenBank/DDBJ databases">
        <title>Draft genome sequence of Portibacter lacus strain NBRC 108769.</title>
        <authorList>
            <person name="Sun Q."/>
            <person name="Mori K."/>
        </authorList>
    </citation>
    <scope>NUCLEOTIDE SEQUENCE</scope>
    <source>
        <strain evidence="1">NBRC 108769</strain>
    </source>
</reference>
<dbReference type="EMBL" id="BSOH01000001">
    <property type="protein sequence ID" value="GLR15450.1"/>
    <property type="molecule type" value="Genomic_DNA"/>
</dbReference>
<accession>A0AA37WDT2</accession>
<proteinExistence type="predicted"/>
<dbReference type="AlphaFoldDB" id="A0AA37WDT2"/>
<dbReference type="RefSeq" id="WP_235292343.1">
    <property type="nucleotide sequence ID" value="NZ_BSOH01000001.1"/>
</dbReference>
<evidence type="ECO:0000313" key="2">
    <source>
        <dbReference type="Proteomes" id="UP001156666"/>
    </source>
</evidence>
<comment type="caution">
    <text evidence="1">The sequence shown here is derived from an EMBL/GenBank/DDBJ whole genome shotgun (WGS) entry which is preliminary data.</text>
</comment>
<name>A0AA37WDT2_9BACT</name>
<dbReference type="SUPFAM" id="SSF53448">
    <property type="entry name" value="Nucleotide-diphospho-sugar transferases"/>
    <property type="match status" value="1"/>
</dbReference>
<protein>
    <recommendedName>
        <fullName evidence="3">Glycosyltransferase family 2 protein</fullName>
    </recommendedName>
</protein>
<gene>
    <name evidence="1" type="ORF">GCM10007940_00650</name>
</gene>
<evidence type="ECO:0008006" key="3">
    <source>
        <dbReference type="Google" id="ProtNLM"/>
    </source>
</evidence>
<keyword evidence="2" id="KW-1185">Reference proteome</keyword>
<sequence length="400" mass="45457">MKQYLQKQNKTSSLIHKEPNPDLKLIVVIPAYKETQITETIRSLYDCDQPTFATEIIVFVNGKEQDSEEVRAINEVCFSTCLALHAELSTEKLTFHFIKQLDFKSKKGGVGLARKVLMDEACFRFNQLDKPKGIIVNLDADCAVAKNYFIAISDFMDGSTLNAASIHYEHVLGNESIIFYELHLRYFVGMQALLNLPFAFQTVGSAMAVDAKTYAAVGGMNTRKAGEDFYFMHKFIKIGVCGNIYSTTVFPSDRVSDRVPFGTGKAIGDMQDGNPFLTYNPESFDLLKPLVEGLHQLQKGEKLTFSKALQAYFDTIQFDEKVAEIRNNTTNFKAFKKRFFQFFDAFKLMKALHFLRDNGYPDVHLDKALPTYFNKISAEYLGVNKASLEKLRTHDLRFKT</sequence>
<evidence type="ECO:0000313" key="1">
    <source>
        <dbReference type="EMBL" id="GLR15450.1"/>
    </source>
</evidence>
<reference evidence="1" key="1">
    <citation type="journal article" date="2014" name="Int. J. Syst. Evol. Microbiol.">
        <title>Complete genome sequence of Corynebacterium casei LMG S-19264T (=DSM 44701T), isolated from a smear-ripened cheese.</title>
        <authorList>
            <consortium name="US DOE Joint Genome Institute (JGI-PGF)"/>
            <person name="Walter F."/>
            <person name="Albersmeier A."/>
            <person name="Kalinowski J."/>
            <person name="Ruckert C."/>
        </authorList>
    </citation>
    <scope>NUCLEOTIDE SEQUENCE</scope>
    <source>
        <strain evidence="1">NBRC 108769</strain>
    </source>
</reference>
<dbReference type="InterPro" id="IPR029044">
    <property type="entry name" value="Nucleotide-diphossugar_trans"/>
</dbReference>